<dbReference type="EMBL" id="QKQS01000012">
    <property type="protein sequence ID" value="PZA12716.1"/>
    <property type="molecule type" value="Genomic_DNA"/>
</dbReference>
<reference evidence="1 2" key="1">
    <citation type="submission" date="2018-06" db="EMBL/GenBank/DDBJ databases">
        <title>Draft Whole-Genome Sequence of the purple photosynthetic bacterium Rhodospeudomonas palustris XCP.</title>
        <authorList>
            <person name="Rayyan A."/>
            <person name="Meyer T.E."/>
            <person name="Kyndt J.A."/>
        </authorList>
    </citation>
    <scope>NUCLEOTIDE SEQUENCE [LARGE SCALE GENOMIC DNA]</scope>
    <source>
        <strain evidence="1 2">XCP</strain>
    </source>
</reference>
<name>A0A323UNR0_RHOPL</name>
<comment type="caution">
    <text evidence="1">The sequence shown here is derived from an EMBL/GenBank/DDBJ whole genome shotgun (WGS) entry which is preliminary data.</text>
</comment>
<evidence type="ECO:0000313" key="2">
    <source>
        <dbReference type="Proteomes" id="UP000248134"/>
    </source>
</evidence>
<accession>A0A323UNR0</accession>
<dbReference type="AlphaFoldDB" id="A0A323UNR0"/>
<protein>
    <submittedName>
        <fullName evidence="1">Uncharacterized protein</fullName>
    </submittedName>
</protein>
<sequence>MINDPVEDGAGSDSARAAAETVRAKLADLGATPPQQSALVDAIDLILKGQVPRAEAALATAGFSERFIQTILPKLRAGLVPTA</sequence>
<dbReference type="Proteomes" id="UP000248134">
    <property type="component" value="Unassembled WGS sequence"/>
</dbReference>
<proteinExistence type="predicted"/>
<gene>
    <name evidence="1" type="ORF">DNX69_07415</name>
</gene>
<evidence type="ECO:0000313" key="1">
    <source>
        <dbReference type="EMBL" id="PZA12716.1"/>
    </source>
</evidence>
<organism evidence="1 2">
    <name type="scientific">Rhodopseudomonas palustris</name>
    <dbReference type="NCBI Taxonomy" id="1076"/>
    <lineage>
        <taxon>Bacteria</taxon>
        <taxon>Pseudomonadati</taxon>
        <taxon>Pseudomonadota</taxon>
        <taxon>Alphaproteobacteria</taxon>
        <taxon>Hyphomicrobiales</taxon>
        <taxon>Nitrobacteraceae</taxon>
        <taxon>Rhodopseudomonas</taxon>
    </lineage>
</organism>